<dbReference type="KEGG" id="vg:26648377"/>
<sequence>MRITNTAQVSLPVAVWLVHDEYDYSKENNYISATGLLKPTRQIVLASRVDPETQVIDVMDMLKTSLGHAIHDSIEKAWTRGAERSLRLLGYPQSVRDRIRINPTDDVLAKHPDCIPVYMEQRVKKTINVNGTDYVVGGKYDIVTEGLLQDYKSTSAFVWVKGSRDDEHRLQGSIYRWLNPEKIKEDYIRINYIFTDWKRGDARRDPKYPQHPIMHKDIQLLSPAETEKWVRGRIAEIIKYQDAPENQVPECTDEELWRSDTVYKYFSDPEKAKQPGARSTKNFEHLHEARMFQSEKGGKGVIVPVEGVPKRCDYCGVYDVCKQKDRYFST</sequence>
<reference evidence="1" key="1">
    <citation type="submission" date="2016-02" db="EMBL/GenBank/DDBJ databases">
        <authorList>
            <person name="Zhao X."/>
        </authorList>
    </citation>
    <scope>NUCLEOTIDE SEQUENCE</scope>
</reference>
<keyword evidence="2" id="KW-1185">Reference proteome</keyword>
<evidence type="ECO:0000313" key="2">
    <source>
        <dbReference type="Proteomes" id="UP000203117"/>
    </source>
</evidence>
<dbReference type="EMBL" id="KT321317">
    <property type="protein sequence ID" value="ALA45516.1"/>
    <property type="molecule type" value="Genomic_DNA"/>
</dbReference>
<dbReference type="InterPro" id="IPR011604">
    <property type="entry name" value="PDDEXK-like_dom_sf"/>
</dbReference>
<evidence type="ECO:0008006" key="3">
    <source>
        <dbReference type="Google" id="ProtNLM"/>
    </source>
</evidence>
<organism evidence="1 2">
    <name type="scientific">Achromobacter phage phiAxp-3</name>
    <dbReference type="NCBI Taxonomy" id="1664247"/>
    <lineage>
        <taxon>Viruses</taxon>
        <taxon>Duplodnaviria</taxon>
        <taxon>Heunggongvirae</taxon>
        <taxon>Uroviricota</taxon>
        <taxon>Caudoviricetes</taxon>
        <taxon>Schitoviridae</taxon>
        <taxon>Rothmandenesvirinae</taxon>
        <taxon>Dongdastvirus</taxon>
        <taxon>Dongdastvirus Axp3</taxon>
    </lineage>
</organism>
<accession>A0A0K2FHS4</accession>
<dbReference type="Proteomes" id="UP000203117">
    <property type="component" value="Segment"/>
</dbReference>
<name>A0A0K2FHS4_9CAUD</name>
<dbReference type="Gene3D" id="3.90.320.10">
    <property type="match status" value="1"/>
</dbReference>
<protein>
    <recommendedName>
        <fullName evidence="3">PD-(D/E)XK endonuclease-like domain-containing protein</fullName>
    </recommendedName>
</protein>
<gene>
    <name evidence="1" type="ORF">ADP65_00047</name>
</gene>
<dbReference type="RefSeq" id="YP_009208699.1">
    <property type="nucleotide sequence ID" value="NC_028908.2"/>
</dbReference>
<evidence type="ECO:0000313" key="1">
    <source>
        <dbReference type="EMBL" id="ALA45516.1"/>
    </source>
</evidence>
<dbReference type="OrthoDB" id="4045at10239"/>
<proteinExistence type="predicted"/>
<dbReference type="GeneID" id="26648377"/>